<dbReference type="EMBL" id="CP099799">
    <property type="protein sequence ID" value="USS01214.1"/>
    <property type="molecule type" value="Genomic_DNA"/>
</dbReference>
<keyword evidence="4" id="KW-1185">Reference proteome</keyword>
<name>A0A9N7JLG7_CLOSE</name>
<evidence type="ECO:0000313" key="2">
    <source>
        <dbReference type="EMBL" id="USS01214.1"/>
    </source>
</evidence>
<dbReference type="Proteomes" id="UP001055437">
    <property type="component" value="Chromosome"/>
</dbReference>
<dbReference type="OrthoDB" id="2628646at2"/>
<accession>A0A9N7JLG7</accession>
<reference evidence="2" key="2">
    <citation type="submission" date="2022-06" db="EMBL/GenBank/DDBJ databases">
        <authorList>
            <person name="Holder M.E."/>
            <person name="Ajami N.J."/>
            <person name="Petrosino J.F."/>
        </authorList>
    </citation>
    <scope>NUCLEOTIDE SEQUENCE</scope>
    <source>
        <strain evidence="2">RMA 8861</strain>
    </source>
</reference>
<dbReference type="AlphaFoldDB" id="A0A9N7JLG7"/>
<dbReference type="EMBL" id="CP023671">
    <property type="protein sequence ID" value="AYE34623.1"/>
    <property type="molecule type" value="Genomic_DNA"/>
</dbReference>
<dbReference type="GeneID" id="303560890"/>
<protein>
    <submittedName>
        <fullName evidence="1">Uncharacterized protein</fullName>
    </submittedName>
</protein>
<evidence type="ECO:0000313" key="3">
    <source>
        <dbReference type="Proteomes" id="UP000280586"/>
    </source>
</evidence>
<evidence type="ECO:0000313" key="4">
    <source>
        <dbReference type="Proteomes" id="UP001055437"/>
    </source>
</evidence>
<sequence>MSLEVVGCYRDLNSMKEECKEYSSYHAVLTMNDGSTLDGIIEGLADDDIIMLVGEDVIIGGNGDNMTRQQPMGFNRPNRFRRFRRRRFPINRINRLELLRYPYILPLYPYPYPYPYYPY</sequence>
<reference evidence="1 3" key="1">
    <citation type="submission" date="2017-09" db="EMBL/GenBank/DDBJ databases">
        <authorList>
            <person name="Thomas P."/>
            <person name="Seyboldt C."/>
        </authorList>
    </citation>
    <scope>NUCLEOTIDE SEQUENCE [LARGE SCALE GENOMIC DNA]</scope>
    <source>
        <strain evidence="1 3">DSM 7534</strain>
    </source>
</reference>
<dbReference type="Proteomes" id="UP000280586">
    <property type="component" value="Chromosome"/>
</dbReference>
<dbReference type="KEGG" id="csep:CP523_09390"/>
<evidence type="ECO:0000313" key="1">
    <source>
        <dbReference type="EMBL" id="AYE34623.1"/>
    </source>
</evidence>
<gene>
    <name evidence="1" type="ORF">CP523_09390</name>
    <name evidence="2" type="ORF">NH397_01730</name>
</gene>
<organism evidence="1 3">
    <name type="scientific">Clostridium septicum</name>
    <dbReference type="NCBI Taxonomy" id="1504"/>
    <lineage>
        <taxon>Bacteria</taxon>
        <taxon>Bacillati</taxon>
        <taxon>Bacillota</taxon>
        <taxon>Clostridia</taxon>
        <taxon>Eubacteriales</taxon>
        <taxon>Clostridiaceae</taxon>
        <taxon>Clostridium</taxon>
    </lineage>
</organism>
<dbReference type="RefSeq" id="WP_066678037.1">
    <property type="nucleotide sequence ID" value="NZ_CABMIZ010000035.1"/>
</dbReference>
<proteinExistence type="predicted"/>